<evidence type="ECO:0000313" key="2">
    <source>
        <dbReference type="WBParaSite" id="Csp11.Scaffold629.g9650.t1"/>
    </source>
</evidence>
<accession>A0A1I7UIG4</accession>
<evidence type="ECO:0000313" key="1">
    <source>
        <dbReference type="Proteomes" id="UP000095282"/>
    </source>
</evidence>
<organism evidence="1 2">
    <name type="scientific">Caenorhabditis tropicalis</name>
    <dbReference type="NCBI Taxonomy" id="1561998"/>
    <lineage>
        <taxon>Eukaryota</taxon>
        <taxon>Metazoa</taxon>
        <taxon>Ecdysozoa</taxon>
        <taxon>Nematoda</taxon>
        <taxon>Chromadorea</taxon>
        <taxon>Rhabditida</taxon>
        <taxon>Rhabditina</taxon>
        <taxon>Rhabditomorpha</taxon>
        <taxon>Rhabditoidea</taxon>
        <taxon>Rhabditidae</taxon>
        <taxon>Peloderinae</taxon>
        <taxon>Caenorhabditis</taxon>
    </lineage>
</organism>
<name>A0A1I7UIG4_9PELO</name>
<proteinExistence type="predicted"/>
<reference evidence="2" key="1">
    <citation type="submission" date="2016-11" db="UniProtKB">
        <authorList>
            <consortium name="WormBaseParasite"/>
        </authorList>
    </citation>
    <scope>IDENTIFICATION</scope>
</reference>
<protein>
    <submittedName>
        <fullName evidence="2">CX domain-containing protein</fullName>
    </submittedName>
</protein>
<dbReference type="Proteomes" id="UP000095282">
    <property type="component" value="Unplaced"/>
</dbReference>
<keyword evidence="1" id="KW-1185">Reference proteome</keyword>
<dbReference type="WBParaSite" id="Csp11.Scaffold629.g9650.t1">
    <property type="protein sequence ID" value="Csp11.Scaffold629.g9650.t1"/>
    <property type="gene ID" value="Csp11.Scaffold629.g9650"/>
</dbReference>
<sequence length="98" mass="11043">MEVQRPGEQAQYNRVRRPGRMAQWPENRAQCLEHCLFPTECCSYMEPVHTFSDPDSSSATRMVCSAARKLGSVPRTLLNSDGHGTSTYGESFGYPTHF</sequence>
<dbReference type="AlphaFoldDB" id="A0A1I7UIG4"/>